<dbReference type="EMBL" id="LGRB01000009">
    <property type="protein sequence ID" value="OCT51779.1"/>
    <property type="molecule type" value="Genomic_DNA"/>
</dbReference>
<feature type="region of interest" description="Disordered" evidence="1">
    <location>
        <begin position="338"/>
        <end position="371"/>
    </location>
</feature>
<accession>A0A1C1CTI3</accession>
<protein>
    <submittedName>
        <fullName evidence="2">Uncharacterized protein</fullName>
    </submittedName>
</protein>
<dbReference type="OrthoDB" id="1918685at2759"/>
<evidence type="ECO:0000313" key="2">
    <source>
        <dbReference type="EMBL" id="OCT51779.1"/>
    </source>
</evidence>
<evidence type="ECO:0000256" key="1">
    <source>
        <dbReference type="SAM" id="MobiDB-lite"/>
    </source>
</evidence>
<feature type="region of interest" description="Disordered" evidence="1">
    <location>
        <begin position="266"/>
        <end position="285"/>
    </location>
</feature>
<proteinExistence type="predicted"/>
<keyword evidence="3" id="KW-1185">Reference proteome</keyword>
<feature type="region of interest" description="Disordered" evidence="1">
    <location>
        <begin position="182"/>
        <end position="251"/>
    </location>
</feature>
<comment type="caution">
    <text evidence="2">The sequence shown here is derived from an EMBL/GenBank/DDBJ whole genome shotgun (WGS) entry which is preliminary data.</text>
</comment>
<feature type="region of interest" description="Disordered" evidence="1">
    <location>
        <begin position="61"/>
        <end position="100"/>
    </location>
</feature>
<gene>
    <name evidence="2" type="ORF">CLCR_08408</name>
</gene>
<dbReference type="VEuPathDB" id="FungiDB:CLCR_08408"/>
<sequence>MSTPAATALQPCLADLLRTCVHPPSLVLRVEHVFGKAPAGSRGNAVDGLQEEEQNSQGLGRLEGAHQGDNDVWANESETTSSKTCLRSQGHKPPPTRPTSLHLALSDAHLQIQAVLPRNLHTREEFLKLQVGDIPTVKRFEVRSAPRLNGRGRVVYLRVQDCVLTRLDHGITNVDERDDLGIEEGGFSCRADADDKMSTKNPSREERQALTAQYRSWSKKRDGRPTPQGASQSAFTKNKPRMVPDADSDDDGFDTLAVAQSQIERRREALRQIQSSPATEKKPTRRLTMPIDHIQAATQERSIASVSPLRRTAKAEEANCQEHFQEDAAELSEDVVADSVLPGSPPKLSAPQGQTQSLPFSKEAPQLPQGMQRSVTTLSSLLAVPTQKSYLCPPLFVLISWVSPSVIYRPDTPFPPKRHLKIHDPSISNRISGLTVAVFVDALAFLPEVGTPALFRGLVMNRVRNGEDVILNRYSLKMDSLKAEGRALGDADSKGAEVDWLISDERKLIEMGYDVEHMKQWWRERNASRKDGERRDR</sequence>
<organism evidence="2 3">
    <name type="scientific">Cladophialophora carrionii</name>
    <dbReference type="NCBI Taxonomy" id="86049"/>
    <lineage>
        <taxon>Eukaryota</taxon>
        <taxon>Fungi</taxon>
        <taxon>Dikarya</taxon>
        <taxon>Ascomycota</taxon>
        <taxon>Pezizomycotina</taxon>
        <taxon>Eurotiomycetes</taxon>
        <taxon>Chaetothyriomycetidae</taxon>
        <taxon>Chaetothyriales</taxon>
        <taxon>Herpotrichiellaceae</taxon>
        <taxon>Cladophialophora</taxon>
    </lineage>
</organism>
<dbReference type="VEuPathDB" id="FungiDB:G647_06337"/>
<name>A0A1C1CTI3_9EURO</name>
<evidence type="ECO:0000313" key="3">
    <source>
        <dbReference type="Proteomes" id="UP000094526"/>
    </source>
</evidence>
<reference evidence="3" key="1">
    <citation type="submission" date="2015-07" db="EMBL/GenBank/DDBJ databases">
        <authorList>
            <person name="Teixeira M.M."/>
            <person name="Souza R.C."/>
            <person name="Almeida L.G."/>
            <person name="Vicente V.A."/>
            <person name="de Hoog S."/>
            <person name="Bocca A.L."/>
            <person name="de Almeida S.R."/>
            <person name="Vasconcelos A.T."/>
            <person name="Felipe M.S."/>
        </authorList>
    </citation>
    <scope>NUCLEOTIDE SEQUENCE [LARGE SCALE GENOMIC DNA]</scope>
    <source>
        <strain evidence="3">KSF</strain>
    </source>
</reference>
<dbReference type="Proteomes" id="UP000094526">
    <property type="component" value="Unassembled WGS sequence"/>
</dbReference>
<dbReference type="AlphaFoldDB" id="A0A1C1CTI3"/>
<feature type="compositionally biased region" description="Polar residues" evidence="1">
    <location>
        <begin position="76"/>
        <end position="87"/>
    </location>
</feature>
<feature type="compositionally biased region" description="Basic and acidic residues" evidence="1">
    <location>
        <begin position="191"/>
        <end position="208"/>
    </location>
</feature>